<proteinExistence type="predicted"/>
<name>A0A645H565_9ZZZZ</name>
<evidence type="ECO:0000313" key="1">
    <source>
        <dbReference type="EMBL" id="MPN33472.1"/>
    </source>
</evidence>
<dbReference type="Gene3D" id="3.40.190.10">
    <property type="entry name" value="Periplasmic binding protein-like II"/>
    <property type="match status" value="1"/>
</dbReference>
<dbReference type="AlphaFoldDB" id="A0A645H565"/>
<dbReference type="EMBL" id="VSSQ01085985">
    <property type="protein sequence ID" value="MPN33472.1"/>
    <property type="molecule type" value="Genomic_DNA"/>
</dbReference>
<protein>
    <recommendedName>
        <fullName evidence="2">Molybdate-binding protein ModA</fullName>
    </recommendedName>
</protein>
<evidence type="ECO:0008006" key="2">
    <source>
        <dbReference type="Google" id="ProtNLM"/>
    </source>
</evidence>
<reference evidence="1" key="1">
    <citation type="submission" date="2019-08" db="EMBL/GenBank/DDBJ databases">
        <authorList>
            <person name="Kucharzyk K."/>
            <person name="Murdoch R.W."/>
            <person name="Higgins S."/>
            <person name="Loffler F."/>
        </authorList>
    </citation>
    <scope>NUCLEOTIDE SEQUENCE</scope>
</reference>
<accession>A0A645H565</accession>
<comment type="caution">
    <text evidence="1">The sequence shown here is derived from an EMBL/GenBank/DDBJ whole genome shotgun (WGS) entry which is preliminary data.</text>
</comment>
<gene>
    <name evidence="1" type="ORF">SDC9_180960</name>
</gene>
<dbReference type="SUPFAM" id="SSF53850">
    <property type="entry name" value="Periplasmic binding protein-like II"/>
    <property type="match status" value="1"/>
</dbReference>
<sequence>MKEAVKEGSNEVGLVYYSDAYSIKDDVDILETADSSLTGDIIYPVCRVNNAEATAAETAAAEDFVAFLQTDAAKAVFEKFMFVIYE</sequence>
<dbReference type="Pfam" id="PF13531">
    <property type="entry name" value="SBP_bac_11"/>
    <property type="match status" value="1"/>
</dbReference>
<organism evidence="1">
    <name type="scientific">bioreactor metagenome</name>
    <dbReference type="NCBI Taxonomy" id="1076179"/>
    <lineage>
        <taxon>unclassified sequences</taxon>
        <taxon>metagenomes</taxon>
        <taxon>ecological metagenomes</taxon>
    </lineage>
</organism>